<keyword evidence="1" id="KW-0472">Membrane</keyword>
<evidence type="ECO:0000256" key="1">
    <source>
        <dbReference type="SAM" id="Phobius"/>
    </source>
</evidence>
<organism evidence="2 3">
    <name type="scientific">Pedobacter helvus</name>
    <dbReference type="NCBI Taxonomy" id="2563444"/>
    <lineage>
        <taxon>Bacteria</taxon>
        <taxon>Pseudomonadati</taxon>
        <taxon>Bacteroidota</taxon>
        <taxon>Sphingobacteriia</taxon>
        <taxon>Sphingobacteriales</taxon>
        <taxon>Sphingobacteriaceae</taxon>
        <taxon>Pedobacter</taxon>
    </lineage>
</organism>
<dbReference type="NCBIfam" id="TIGR03781">
    <property type="entry name" value="Bac_Flav_CT_K"/>
    <property type="match status" value="1"/>
</dbReference>
<dbReference type="Proteomes" id="UP001517367">
    <property type="component" value="Unassembled WGS sequence"/>
</dbReference>
<proteinExistence type="predicted"/>
<gene>
    <name evidence="2" type="primary">traK</name>
    <name evidence="2" type="ORF">E5L68_001950</name>
</gene>
<keyword evidence="1" id="KW-0812">Transmembrane</keyword>
<evidence type="ECO:0000313" key="2">
    <source>
        <dbReference type="EMBL" id="MFN0290132.1"/>
    </source>
</evidence>
<dbReference type="EMBL" id="SRMP02000001">
    <property type="protein sequence ID" value="MFN0290132.1"/>
    <property type="molecule type" value="Genomic_DNA"/>
</dbReference>
<keyword evidence="1" id="KW-1133">Transmembrane helix</keyword>
<name>A0ABW9JCK6_9SPHI</name>
<comment type="caution">
    <text evidence="2">The sequence shown here is derived from an EMBL/GenBank/DDBJ whole genome shotgun (WGS) entry which is preliminary data.</text>
</comment>
<sequence>MFKQIKNIDTAFQHIKRFSLMLIVACVLVSGFAIWKSFSMVQDSGKHIYILANGKALEAFSAERKDNVAVEGRDHIKMFHHWFFTLDPDQKVINAHIGNALNLADETARKSYENLKEAGYYNNIISANISQEIEVDSIQVDLDNYPYHFRCFATQKLIRSTSTVIRKLVTQGYLRNVSRSDDNPHGFLIQKWETVLNTDINTKSGANEPF</sequence>
<reference evidence="2 3" key="1">
    <citation type="submission" date="2024-12" db="EMBL/GenBank/DDBJ databases">
        <authorList>
            <person name="Hu S."/>
        </authorList>
    </citation>
    <scope>NUCLEOTIDE SEQUENCE [LARGE SCALE GENOMIC DNA]</scope>
    <source>
        <strain evidence="2 3">P-25</strain>
    </source>
</reference>
<accession>A0ABW9JCK6</accession>
<protein>
    <submittedName>
        <fullName evidence="2">Conjugative transposon protein TraK</fullName>
    </submittedName>
</protein>
<dbReference type="InterPro" id="IPR022276">
    <property type="entry name" value="Conjug_transposon_TraK"/>
</dbReference>
<dbReference type="RefSeq" id="WP_138727725.1">
    <property type="nucleotide sequence ID" value="NZ_SRMP02000001.1"/>
</dbReference>
<evidence type="ECO:0000313" key="3">
    <source>
        <dbReference type="Proteomes" id="UP001517367"/>
    </source>
</evidence>
<keyword evidence="3" id="KW-1185">Reference proteome</keyword>
<feature type="transmembrane region" description="Helical" evidence="1">
    <location>
        <begin position="20"/>
        <end position="38"/>
    </location>
</feature>